<evidence type="ECO:0000256" key="1">
    <source>
        <dbReference type="SAM" id="Coils"/>
    </source>
</evidence>
<sequence length="177" mass="20510">MNTITDSDDYTTDEGKRKRGDTEEIFKKSKKLSKSPIKVVQSKEDIMTQMMGLLTTTDVKKIKQNQAECGKDVNALYEEIKQLRKEQNEYKKEVNILREENEQVKKEVEQLRQKITISKGIIEKTESEKKKKKHCYTRISLTYGKTANLREKMVSFIGEKLKVAVTVSGTRKLSEKV</sequence>
<organism evidence="3 4">
    <name type="scientific">Acanthoscelides obtectus</name>
    <name type="common">Bean weevil</name>
    <name type="synonym">Bruchus obtectus</name>
    <dbReference type="NCBI Taxonomy" id="200917"/>
    <lineage>
        <taxon>Eukaryota</taxon>
        <taxon>Metazoa</taxon>
        <taxon>Ecdysozoa</taxon>
        <taxon>Arthropoda</taxon>
        <taxon>Hexapoda</taxon>
        <taxon>Insecta</taxon>
        <taxon>Pterygota</taxon>
        <taxon>Neoptera</taxon>
        <taxon>Endopterygota</taxon>
        <taxon>Coleoptera</taxon>
        <taxon>Polyphaga</taxon>
        <taxon>Cucujiformia</taxon>
        <taxon>Chrysomeloidea</taxon>
        <taxon>Chrysomelidae</taxon>
        <taxon>Bruchinae</taxon>
        <taxon>Bruchini</taxon>
        <taxon>Acanthoscelides</taxon>
    </lineage>
</organism>
<dbReference type="EMBL" id="CAKOFQ010007359">
    <property type="protein sequence ID" value="CAH1999214.1"/>
    <property type="molecule type" value="Genomic_DNA"/>
</dbReference>
<keyword evidence="1" id="KW-0175">Coiled coil</keyword>
<evidence type="ECO:0000313" key="4">
    <source>
        <dbReference type="Proteomes" id="UP001152888"/>
    </source>
</evidence>
<proteinExistence type="predicted"/>
<evidence type="ECO:0000313" key="3">
    <source>
        <dbReference type="EMBL" id="CAH1999214.1"/>
    </source>
</evidence>
<comment type="caution">
    <text evidence="3">The sequence shown here is derived from an EMBL/GenBank/DDBJ whole genome shotgun (WGS) entry which is preliminary data.</text>
</comment>
<feature type="region of interest" description="Disordered" evidence="2">
    <location>
        <begin position="1"/>
        <end position="22"/>
    </location>
</feature>
<dbReference type="AlphaFoldDB" id="A0A9P0PUC0"/>
<keyword evidence="4" id="KW-1185">Reference proteome</keyword>
<protein>
    <submittedName>
        <fullName evidence="3">Uncharacterized protein</fullName>
    </submittedName>
</protein>
<reference evidence="3" key="1">
    <citation type="submission" date="2022-03" db="EMBL/GenBank/DDBJ databases">
        <authorList>
            <person name="Sayadi A."/>
        </authorList>
    </citation>
    <scope>NUCLEOTIDE SEQUENCE</scope>
</reference>
<dbReference type="OrthoDB" id="6782355at2759"/>
<dbReference type="Proteomes" id="UP001152888">
    <property type="component" value="Unassembled WGS sequence"/>
</dbReference>
<name>A0A9P0PUC0_ACAOB</name>
<gene>
    <name evidence="3" type="ORF">ACAOBT_LOCUS24861</name>
</gene>
<accession>A0A9P0PUC0</accession>
<evidence type="ECO:0000256" key="2">
    <source>
        <dbReference type="SAM" id="MobiDB-lite"/>
    </source>
</evidence>
<feature type="coiled-coil region" evidence="1">
    <location>
        <begin position="73"/>
        <end position="114"/>
    </location>
</feature>
<feature type="compositionally biased region" description="Basic and acidic residues" evidence="2">
    <location>
        <begin position="13"/>
        <end position="22"/>
    </location>
</feature>
<feature type="compositionally biased region" description="Acidic residues" evidence="2">
    <location>
        <begin position="1"/>
        <end position="12"/>
    </location>
</feature>